<dbReference type="EMBL" id="ML976729">
    <property type="protein sequence ID" value="KAF1967699.1"/>
    <property type="molecule type" value="Genomic_DNA"/>
</dbReference>
<dbReference type="OrthoDB" id="4250781at2759"/>
<dbReference type="PANTHER" id="PTHR31438:SF7">
    <property type="entry name" value="ACYLTRANSFERASE MBTK_IUCB-LIKE CONSERVED DOMAIN-CONTAINING PROTEIN"/>
    <property type="match status" value="1"/>
</dbReference>
<dbReference type="InterPro" id="IPR019432">
    <property type="entry name" value="Acyltransferase_MbtK/IucB-like"/>
</dbReference>
<proteinExistence type="inferred from homology"/>
<name>A0A6A5UUS1_9PLEO</name>
<evidence type="ECO:0000259" key="2">
    <source>
        <dbReference type="SMART" id="SM01006"/>
    </source>
</evidence>
<dbReference type="Proteomes" id="UP000800036">
    <property type="component" value="Unassembled WGS sequence"/>
</dbReference>
<dbReference type="SMART" id="SM01006">
    <property type="entry name" value="AlcB"/>
    <property type="match status" value="1"/>
</dbReference>
<reference evidence="3" key="1">
    <citation type="journal article" date="2020" name="Stud. Mycol.">
        <title>101 Dothideomycetes genomes: a test case for predicting lifestyles and emergence of pathogens.</title>
        <authorList>
            <person name="Haridas S."/>
            <person name="Albert R."/>
            <person name="Binder M."/>
            <person name="Bloem J."/>
            <person name="Labutti K."/>
            <person name="Salamov A."/>
            <person name="Andreopoulos B."/>
            <person name="Baker S."/>
            <person name="Barry K."/>
            <person name="Bills G."/>
            <person name="Bluhm B."/>
            <person name="Cannon C."/>
            <person name="Castanera R."/>
            <person name="Culley D."/>
            <person name="Daum C."/>
            <person name="Ezra D."/>
            <person name="Gonzalez J."/>
            <person name="Henrissat B."/>
            <person name="Kuo A."/>
            <person name="Liang C."/>
            <person name="Lipzen A."/>
            <person name="Lutzoni F."/>
            <person name="Magnuson J."/>
            <person name="Mondo S."/>
            <person name="Nolan M."/>
            <person name="Ohm R."/>
            <person name="Pangilinan J."/>
            <person name="Park H.-J."/>
            <person name="Ramirez L."/>
            <person name="Alfaro M."/>
            <person name="Sun H."/>
            <person name="Tritt A."/>
            <person name="Yoshinaga Y."/>
            <person name="Zwiers L.-H."/>
            <person name="Turgeon B."/>
            <person name="Goodwin S."/>
            <person name="Spatafora J."/>
            <person name="Crous P."/>
            <person name="Grigoriev I."/>
        </authorList>
    </citation>
    <scope>NUCLEOTIDE SEQUENCE</scope>
    <source>
        <strain evidence="3">CBS 107.79</strain>
    </source>
</reference>
<dbReference type="GO" id="GO:0016410">
    <property type="term" value="F:N-acyltransferase activity"/>
    <property type="evidence" value="ECO:0007669"/>
    <property type="project" value="TreeGrafter"/>
</dbReference>
<evidence type="ECO:0000313" key="3">
    <source>
        <dbReference type="EMBL" id="KAF1967699.1"/>
    </source>
</evidence>
<evidence type="ECO:0000313" key="4">
    <source>
        <dbReference type="Proteomes" id="UP000800036"/>
    </source>
</evidence>
<dbReference type="Gene3D" id="3.40.630.30">
    <property type="match status" value="1"/>
</dbReference>
<dbReference type="GO" id="GO:0019290">
    <property type="term" value="P:siderophore biosynthetic process"/>
    <property type="evidence" value="ECO:0007669"/>
    <property type="project" value="InterPro"/>
</dbReference>
<protein>
    <recommendedName>
        <fullName evidence="2">Acyltransferase MbtK/IucB-like conserved domain-containing protein</fullName>
    </recommendedName>
</protein>
<gene>
    <name evidence="3" type="ORF">BU23DRAFT_542379</name>
</gene>
<evidence type="ECO:0000256" key="1">
    <source>
        <dbReference type="ARBA" id="ARBA00009893"/>
    </source>
</evidence>
<dbReference type="Pfam" id="PF13523">
    <property type="entry name" value="Acetyltransf_8"/>
    <property type="match status" value="1"/>
</dbReference>
<dbReference type="PANTHER" id="PTHR31438">
    <property type="entry name" value="LYSINE N-ACYLTRANSFERASE C17G9.06C-RELATED"/>
    <property type="match status" value="1"/>
</dbReference>
<sequence>MAQQSLQKNAVAGPFILKLPHPYLTAYAITNKAASGQPKQYRISISAKDSKADGVPTPVALHHDSLTFSDIAFLADTSIPPKGDNSSWARARRAPYVTISWSGPRPSVPQLWLVAYALISQHPFVESIRVLFSGDGAASLATDLYTTGLFHPHPKGSNASAPHDGELLLRSTFWQGAASPFGARPVWTPHLDASNKPITTEYPPFPFQTAPSTQFPALPRHTMHPVRRPKPVPGSIIYSRWIPHLQEHFTMIALDYTNDEHLRLFNVWQNDPRVAAGWNETGTLDQHREYLRKLHEDPHVVTMFAAFDGVLFAYFEVYWAMEDHMGAHFLPSPYDRGRHSLVGDIRFRGPYRVSAWWSGLMHYMFLDEPRTWNLVGEPAQTSSTVLAYDFVHGFHVEKLIDLPHKRSALMMVNREKFFALSPFVWDGEKKVRPSLDALAKL</sequence>
<comment type="similarity">
    <text evidence="1">Belongs to the lysine N-acyltransferase MbtK family.</text>
</comment>
<dbReference type="SUPFAM" id="SSF55729">
    <property type="entry name" value="Acyl-CoA N-acyltransferases (Nat)"/>
    <property type="match status" value="1"/>
</dbReference>
<keyword evidence="4" id="KW-1185">Reference proteome</keyword>
<accession>A0A6A5UUS1</accession>
<dbReference type="AlphaFoldDB" id="A0A6A5UUS1"/>
<organism evidence="3 4">
    <name type="scientific">Bimuria novae-zelandiae CBS 107.79</name>
    <dbReference type="NCBI Taxonomy" id="1447943"/>
    <lineage>
        <taxon>Eukaryota</taxon>
        <taxon>Fungi</taxon>
        <taxon>Dikarya</taxon>
        <taxon>Ascomycota</taxon>
        <taxon>Pezizomycotina</taxon>
        <taxon>Dothideomycetes</taxon>
        <taxon>Pleosporomycetidae</taxon>
        <taxon>Pleosporales</taxon>
        <taxon>Massarineae</taxon>
        <taxon>Didymosphaeriaceae</taxon>
        <taxon>Bimuria</taxon>
    </lineage>
</organism>
<dbReference type="InterPro" id="IPR016181">
    <property type="entry name" value="Acyl_CoA_acyltransferase"/>
</dbReference>
<feature type="domain" description="Acyltransferase MbtK/IucB-like conserved" evidence="2">
    <location>
        <begin position="252"/>
        <end position="301"/>
    </location>
</feature>